<dbReference type="RefSeq" id="WP_024070134.1">
    <property type="nucleotide sequence ID" value="NZ_CP014028.1"/>
</dbReference>
<evidence type="ECO:0000313" key="6">
    <source>
        <dbReference type="Proteomes" id="UP001141992"/>
    </source>
</evidence>
<dbReference type="SUPFAM" id="SSF51316">
    <property type="entry name" value="Mss4-like"/>
    <property type="match status" value="1"/>
</dbReference>
<accession>A0A0D6IGU9</accession>
<dbReference type="AlphaFoldDB" id="A0A0D6IGU9"/>
<proteinExistence type="inferred from homology"/>
<dbReference type="Proteomes" id="UP001141992">
    <property type="component" value="Unassembled WGS sequence"/>
</dbReference>
<dbReference type="eggNOG" id="COG3791">
    <property type="taxonomic scope" value="Bacteria"/>
</dbReference>
<dbReference type="PROSITE" id="PS51891">
    <property type="entry name" value="CENP_V_GFA"/>
    <property type="match status" value="1"/>
</dbReference>
<protein>
    <submittedName>
        <fullName evidence="5">GFA family protein</fullName>
    </submittedName>
</protein>
<dbReference type="GO" id="GO:0016846">
    <property type="term" value="F:carbon-sulfur lyase activity"/>
    <property type="evidence" value="ECO:0007669"/>
    <property type="project" value="InterPro"/>
</dbReference>
<dbReference type="PANTHER" id="PTHR33337">
    <property type="entry name" value="GFA DOMAIN-CONTAINING PROTEIN"/>
    <property type="match status" value="1"/>
</dbReference>
<dbReference type="Pfam" id="PF04828">
    <property type="entry name" value="GFA"/>
    <property type="match status" value="1"/>
</dbReference>
<organism evidence="5 6">
    <name type="scientific">Alcaligenes xylosoxydans xylosoxydans</name>
    <name type="common">Achromobacter xylosoxidans</name>
    <dbReference type="NCBI Taxonomy" id="85698"/>
    <lineage>
        <taxon>Bacteria</taxon>
        <taxon>Pseudomonadati</taxon>
        <taxon>Pseudomonadota</taxon>
        <taxon>Betaproteobacteria</taxon>
        <taxon>Burkholderiales</taxon>
        <taxon>Alcaligenaceae</taxon>
        <taxon>Achromobacter</taxon>
    </lineage>
</organism>
<keyword evidence="2" id="KW-0479">Metal-binding</keyword>
<evidence type="ECO:0000256" key="3">
    <source>
        <dbReference type="ARBA" id="ARBA00022833"/>
    </source>
</evidence>
<comment type="caution">
    <text evidence="5">The sequence shown here is derived from an EMBL/GenBank/DDBJ whole genome shotgun (WGS) entry which is preliminary data.</text>
</comment>
<dbReference type="Gene3D" id="3.90.1590.10">
    <property type="entry name" value="glutathione-dependent formaldehyde- activating enzyme (gfa)"/>
    <property type="match status" value="1"/>
</dbReference>
<dbReference type="PANTHER" id="PTHR33337:SF40">
    <property type="entry name" value="CENP-V_GFA DOMAIN-CONTAINING PROTEIN-RELATED"/>
    <property type="match status" value="1"/>
</dbReference>
<name>A0A0D6IGU9_ALCXX</name>
<keyword evidence="4" id="KW-0456">Lyase</keyword>
<sequence>MQDATQKRPPHADAQVHLTGGCQCGAVRYAVTEEPIMAATCHCRDCQYSSGGAPAHALILPAGSVTLLRGKAREHRYQGDSGHTVMRSFCADCGTPLFGGSEGMGYEVVRAGSLDDPEAFHTRVTMWTDSAPSWHHVDRTVPHFPRNAPPA</sequence>
<dbReference type="InterPro" id="IPR011057">
    <property type="entry name" value="Mss4-like_sf"/>
</dbReference>
<dbReference type="GO" id="GO:0046872">
    <property type="term" value="F:metal ion binding"/>
    <property type="evidence" value="ECO:0007669"/>
    <property type="project" value="UniProtKB-KW"/>
</dbReference>
<evidence type="ECO:0000256" key="1">
    <source>
        <dbReference type="ARBA" id="ARBA00005495"/>
    </source>
</evidence>
<evidence type="ECO:0000256" key="2">
    <source>
        <dbReference type="ARBA" id="ARBA00022723"/>
    </source>
</evidence>
<keyword evidence="3" id="KW-0862">Zinc</keyword>
<gene>
    <name evidence="5" type="ORF">O9570_19565</name>
</gene>
<comment type="similarity">
    <text evidence="1">Belongs to the Gfa family.</text>
</comment>
<reference evidence="5" key="1">
    <citation type="submission" date="2022-12" db="EMBL/GenBank/DDBJ databases">
        <authorList>
            <person name="Voronina O.L."/>
            <person name="Kunda M.S."/>
            <person name="Ryzhova N."/>
            <person name="Aksenova E.I."/>
        </authorList>
    </citation>
    <scope>NUCLEOTIDE SEQUENCE</scope>
    <source>
        <strain evidence="5">SCCH136:Ach223948</strain>
    </source>
</reference>
<evidence type="ECO:0000313" key="5">
    <source>
        <dbReference type="EMBL" id="MCZ8403662.1"/>
    </source>
</evidence>
<dbReference type="GeneID" id="75278746"/>
<dbReference type="EMBL" id="JAPZVI010000017">
    <property type="protein sequence ID" value="MCZ8403662.1"/>
    <property type="molecule type" value="Genomic_DNA"/>
</dbReference>
<dbReference type="InterPro" id="IPR006913">
    <property type="entry name" value="CENP-V/GFA"/>
</dbReference>
<dbReference type="KEGG" id="axx:ERS451415_04910"/>
<evidence type="ECO:0000256" key="4">
    <source>
        <dbReference type="ARBA" id="ARBA00023239"/>
    </source>
</evidence>